<accession>A0A0V0GKA7</accession>
<evidence type="ECO:0000313" key="1">
    <source>
        <dbReference type="EMBL" id="JAP07739.1"/>
    </source>
</evidence>
<dbReference type="EMBL" id="GEDG01038148">
    <property type="protein sequence ID" value="JAP07739.1"/>
    <property type="molecule type" value="Transcribed_RNA"/>
</dbReference>
<sequence>IKNRLPSFTISYCTFFNNSSTLDHIINFDYSTFTTTQQFLQLFLRNDNFNPNNLFLLVMIMISF</sequence>
<protein>
    <submittedName>
        <fullName evidence="1">Putative ovule protein</fullName>
    </submittedName>
</protein>
<name>A0A0V0GKA7_SOLCH</name>
<dbReference type="AlphaFoldDB" id="A0A0V0GKA7"/>
<reference evidence="1" key="1">
    <citation type="submission" date="2015-12" db="EMBL/GenBank/DDBJ databases">
        <title>Gene expression during late stages of embryo sac development: a critical building block for successful pollen-pistil interactions.</title>
        <authorList>
            <person name="Liu Y."/>
            <person name="Joly V."/>
            <person name="Sabar M."/>
            <person name="Matton D.P."/>
        </authorList>
    </citation>
    <scope>NUCLEOTIDE SEQUENCE</scope>
</reference>
<proteinExistence type="predicted"/>
<organism evidence="1">
    <name type="scientific">Solanum chacoense</name>
    <name type="common">Chaco potato</name>
    <dbReference type="NCBI Taxonomy" id="4108"/>
    <lineage>
        <taxon>Eukaryota</taxon>
        <taxon>Viridiplantae</taxon>
        <taxon>Streptophyta</taxon>
        <taxon>Embryophyta</taxon>
        <taxon>Tracheophyta</taxon>
        <taxon>Spermatophyta</taxon>
        <taxon>Magnoliopsida</taxon>
        <taxon>eudicotyledons</taxon>
        <taxon>Gunneridae</taxon>
        <taxon>Pentapetalae</taxon>
        <taxon>asterids</taxon>
        <taxon>lamiids</taxon>
        <taxon>Solanales</taxon>
        <taxon>Solanaceae</taxon>
        <taxon>Solanoideae</taxon>
        <taxon>Solaneae</taxon>
        <taxon>Solanum</taxon>
    </lineage>
</organism>
<feature type="non-terminal residue" evidence="1">
    <location>
        <position position="1"/>
    </location>
</feature>